<evidence type="ECO:0000256" key="2">
    <source>
        <dbReference type="SAM" id="Phobius"/>
    </source>
</evidence>
<evidence type="ECO:0000313" key="3">
    <source>
        <dbReference type="EMBL" id="KYO37776.1"/>
    </source>
</evidence>
<protein>
    <submittedName>
        <fullName evidence="3">Uncharacterized protein</fullName>
    </submittedName>
</protein>
<feature type="compositionally biased region" description="Basic residues" evidence="1">
    <location>
        <begin position="77"/>
        <end position="88"/>
    </location>
</feature>
<proteinExistence type="predicted"/>
<reference evidence="3 4" key="1">
    <citation type="journal article" date="2012" name="Genome Biol.">
        <title>Sequencing three crocodilian genomes to illuminate the evolution of archosaurs and amniotes.</title>
        <authorList>
            <person name="St John J.A."/>
            <person name="Braun E.L."/>
            <person name="Isberg S.R."/>
            <person name="Miles L.G."/>
            <person name="Chong A.Y."/>
            <person name="Gongora J."/>
            <person name="Dalzell P."/>
            <person name="Moran C."/>
            <person name="Bed'hom B."/>
            <person name="Abzhanov A."/>
            <person name="Burgess S.C."/>
            <person name="Cooksey A.M."/>
            <person name="Castoe T.A."/>
            <person name="Crawford N.G."/>
            <person name="Densmore L.D."/>
            <person name="Drew J.C."/>
            <person name="Edwards S.V."/>
            <person name="Faircloth B.C."/>
            <person name="Fujita M.K."/>
            <person name="Greenwold M.J."/>
            <person name="Hoffmann F.G."/>
            <person name="Howard J.M."/>
            <person name="Iguchi T."/>
            <person name="Janes D.E."/>
            <person name="Khan S.Y."/>
            <person name="Kohno S."/>
            <person name="de Koning A.J."/>
            <person name="Lance S.L."/>
            <person name="McCarthy F.M."/>
            <person name="McCormack J.E."/>
            <person name="Merchant M.E."/>
            <person name="Peterson D.G."/>
            <person name="Pollock D.D."/>
            <person name="Pourmand N."/>
            <person name="Raney B.J."/>
            <person name="Roessler K.A."/>
            <person name="Sanford J.R."/>
            <person name="Sawyer R.H."/>
            <person name="Schmidt C.J."/>
            <person name="Triplett E.W."/>
            <person name="Tuberville T.D."/>
            <person name="Venegas-Anaya M."/>
            <person name="Howard J.T."/>
            <person name="Jarvis E.D."/>
            <person name="Guillette L.J.Jr."/>
            <person name="Glenn T.C."/>
            <person name="Green R.E."/>
            <person name="Ray D.A."/>
        </authorList>
    </citation>
    <scope>NUCLEOTIDE SEQUENCE [LARGE SCALE GENOMIC DNA]</scope>
    <source>
        <strain evidence="3">KSC_2009_1</strain>
    </source>
</reference>
<dbReference type="AlphaFoldDB" id="A0A151NLT1"/>
<name>A0A151NLT1_ALLMI</name>
<feature type="compositionally biased region" description="Polar residues" evidence="1">
    <location>
        <begin position="54"/>
        <end position="64"/>
    </location>
</feature>
<keyword evidence="2" id="KW-1133">Transmembrane helix</keyword>
<sequence length="107" mass="12499">MTLLCVPWTVCDELFVQAVGYLCRYALLMMILLVLWAYLHSWFGTLSYDGMGSKPSSPCRSSQFIHKWDPEKEQSRRYLKNNFRKKIPQQRSKNMMSTSSPNHCQSA</sequence>
<dbReference type="EMBL" id="AKHW03002600">
    <property type="protein sequence ID" value="KYO37776.1"/>
    <property type="molecule type" value="Genomic_DNA"/>
</dbReference>
<dbReference type="Proteomes" id="UP000050525">
    <property type="component" value="Unassembled WGS sequence"/>
</dbReference>
<keyword evidence="2" id="KW-0812">Transmembrane</keyword>
<keyword evidence="4" id="KW-1185">Reference proteome</keyword>
<evidence type="ECO:0000256" key="1">
    <source>
        <dbReference type="SAM" id="MobiDB-lite"/>
    </source>
</evidence>
<feature type="region of interest" description="Disordered" evidence="1">
    <location>
        <begin position="51"/>
        <end position="107"/>
    </location>
</feature>
<feature type="transmembrane region" description="Helical" evidence="2">
    <location>
        <begin position="18"/>
        <end position="39"/>
    </location>
</feature>
<keyword evidence="2" id="KW-0472">Membrane</keyword>
<comment type="caution">
    <text evidence="3">The sequence shown here is derived from an EMBL/GenBank/DDBJ whole genome shotgun (WGS) entry which is preliminary data.</text>
</comment>
<accession>A0A151NLT1</accession>
<evidence type="ECO:0000313" key="4">
    <source>
        <dbReference type="Proteomes" id="UP000050525"/>
    </source>
</evidence>
<feature type="compositionally biased region" description="Polar residues" evidence="1">
    <location>
        <begin position="89"/>
        <end position="107"/>
    </location>
</feature>
<gene>
    <name evidence="3" type="ORF">Y1Q_0022055</name>
</gene>
<feature type="compositionally biased region" description="Basic and acidic residues" evidence="1">
    <location>
        <begin position="66"/>
        <end position="76"/>
    </location>
</feature>
<organism evidence="3 4">
    <name type="scientific">Alligator mississippiensis</name>
    <name type="common">American alligator</name>
    <dbReference type="NCBI Taxonomy" id="8496"/>
    <lineage>
        <taxon>Eukaryota</taxon>
        <taxon>Metazoa</taxon>
        <taxon>Chordata</taxon>
        <taxon>Craniata</taxon>
        <taxon>Vertebrata</taxon>
        <taxon>Euteleostomi</taxon>
        <taxon>Archelosauria</taxon>
        <taxon>Archosauria</taxon>
        <taxon>Crocodylia</taxon>
        <taxon>Alligatoridae</taxon>
        <taxon>Alligatorinae</taxon>
        <taxon>Alligator</taxon>
    </lineage>
</organism>